<keyword evidence="3" id="KW-1185">Reference proteome</keyword>
<evidence type="ECO:0000259" key="1">
    <source>
        <dbReference type="Pfam" id="PF16363"/>
    </source>
</evidence>
<dbReference type="InterPro" id="IPR036291">
    <property type="entry name" value="NAD(P)-bd_dom_sf"/>
</dbReference>
<dbReference type="GO" id="GO:0008460">
    <property type="term" value="F:dTDP-glucose 4,6-dehydratase activity"/>
    <property type="evidence" value="ECO:0007669"/>
    <property type="project" value="UniProtKB-EC"/>
</dbReference>
<comment type="caution">
    <text evidence="2">The sequence shown here is derived from an EMBL/GenBank/DDBJ whole genome shotgun (WGS) entry which is preliminary data.</text>
</comment>
<dbReference type="InterPro" id="IPR016040">
    <property type="entry name" value="NAD(P)-bd_dom"/>
</dbReference>
<dbReference type="Pfam" id="PF16363">
    <property type="entry name" value="GDP_Man_Dehyd"/>
    <property type="match status" value="1"/>
</dbReference>
<dbReference type="RefSeq" id="WP_146513485.1">
    <property type="nucleotide sequence ID" value="NZ_SJPI01000001.1"/>
</dbReference>
<dbReference type="InterPro" id="IPR050177">
    <property type="entry name" value="Lipid_A_modif_metabolic_enz"/>
</dbReference>
<dbReference type="PANTHER" id="PTHR43245:SF13">
    <property type="entry name" value="UDP-D-APIOSE_UDP-D-XYLOSE SYNTHASE 2"/>
    <property type="match status" value="1"/>
</dbReference>
<dbReference type="SUPFAM" id="SSF51735">
    <property type="entry name" value="NAD(P)-binding Rossmann-fold domains"/>
    <property type="match status" value="1"/>
</dbReference>
<dbReference type="PRINTS" id="PR01713">
    <property type="entry name" value="NUCEPIMERASE"/>
</dbReference>
<dbReference type="OrthoDB" id="258549at2"/>
<dbReference type="UniPathway" id="UPA00796">
    <property type="reaction ID" value="UER00771"/>
</dbReference>
<dbReference type="PANTHER" id="PTHR43245">
    <property type="entry name" value="BIFUNCTIONAL POLYMYXIN RESISTANCE PROTEIN ARNA"/>
    <property type="match status" value="1"/>
</dbReference>
<dbReference type="AlphaFoldDB" id="A0A5C5WT34"/>
<sequence>MTTANVTPETCLITGGAGFIGSHLTGRLLAQGHKVIIVDDLSTGRASNLRSVIDHENLDYIEGTVEDDDLVAEVVDRASRVYHLAAAVGVALIAKQPIQTIERNIYPTQLILDRLGERAKRGDKVPCFIASTSEVYGKNPKETWCEEDDLVFGSTTKPRWSYGVSKAIDEFLALAFFKETGLPAVVGRFFNVVGPRQTGAYGMVLPRFVDAAIKGEPLVVHDDGAQIRCFAHVDDVIGAVMTLVETPHAAGRVYNIGSDKPISILELAQLVVERVNPKAKIEFQSYRDAYDDSFEDIRRRVPDLTRIRETINYAPSKDLDAIIDAVAEAMRESTSN</sequence>
<feature type="domain" description="NAD(P)-binding" evidence="1">
    <location>
        <begin position="12"/>
        <end position="324"/>
    </location>
</feature>
<accession>A0A5C5WT34</accession>
<reference evidence="2 3" key="1">
    <citation type="submission" date="2019-02" db="EMBL/GenBank/DDBJ databases">
        <title>Deep-cultivation of Planctomycetes and their phenomic and genomic characterization uncovers novel biology.</title>
        <authorList>
            <person name="Wiegand S."/>
            <person name="Jogler M."/>
            <person name="Boedeker C."/>
            <person name="Pinto D."/>
            <person name="Vollmers J."/>
            <person name="Rivas-Marin E."/>
            <person name="Kohn T."/>
            <person name="Peeters S.H."/>
            <person name="Heuer A."/>
            <person name="Rast P."/>
            <person name="Oberbeckmann S."/>
            <person name="Bunk B."/>
            <person name="Jeske O."/>
            <person name="Meyerdierks A."/>
            <person name="Storesund J.E."/>
            <person name="Kallscheuer N."/>
            <person name="Luecker S."/>
            <person name="Lage O.M."/>
            <person name="Pohl T."/>
            <person name="Merkel B.J."/>
            <person name="Hornburger P."/>
            <person name="Mueller R.-W."/>
            <person name="Bruemmer F."/>
            <person name="Labrenz M."/>
            <person name="Spormann A.M."/>
            <person name="Op Den Camp H."/>
            <person name="Overmann J."/>
            <person name="Amann R."/>
            <person name="Jetten M.S.M."/>
            <person name="Mascher T."/>
            <person name="Medema M.H."/>
            <person name="Devos D.P."/>
            <person name="Kaster A.-K."/>
            <person name="Ovreas L."/>
            <person name="Rohde M."/>
            <person name="Galperin M.Y."/>
            <person name="Jogler C."/>
        </authorList>
    </citation>
    <scope>NUCLEOTIDE SEQUENCE [LARGE SCALE GENOMIC DNA]</scope>
    <source>
        <strain evidence="2 3">Pla22</strain>
    </source>
</reference>
<dbReference type="Proteomes" id="UP000316598">
    <property type="component" value="Unassembled WGS sequence"/>
</dbReference>
<evidence type="ECO:0000313" key="3">
    <source>
        <dbReference type="Proteomes" id="UP000316598"/>
    </source>
</evidence>
<protein>
    <submittedName>
        <fullName evidence="2">dTDP-glucose 4,6-dehydratase</fullName>
        <ecNumber evidence="2">4.2.1.46</ecNumber>
    </submittedName>
</protein>
<dbReference type="EC" id="4.2.1.46" evidence="2"/>
<name>A0A5C5WT34_9BACT</name>
<dbReference type="EMBL" id="SJPI01000001">
    <property type="protein sequence ID" value="TWT53233.1"/>
    <property type="molecule type" value="Genomic_DNA"/>
</dbReference>
<organism evidence="2 3">
    <name type="scientific">Rubripirellula amarantea</name>
    <dbReference type="NCBI Taxonomy" id="2527999"/>
    <lineage>
        <taxon>Bacteria</taxon>
        <taxon>Pseudomonadati</taxon>
        <taxon>Planctomycetota</taxon>
        <taxon>Planctomycetia</taxon>
        <taxon>Pirellulales</taxon>
        <taxon>Pirellulaceae</taxon>
        <taxon>Rubripirellula</taxon>
    </lineage>
</organism>
<evidence type="ECO:0000313" key="2">
    <source>
        <dbReference type="EMBL" id="TWT53233.1"/>
    </source>
</evidence>
<proteinExistence type="predicted"/>
<gene>
    <name evidence="2" type="primary">strE</name>
    <name evidence="2" type="ORF">Pla22_08610</name>
</gene>
<keyword evidence="2" id="KW-0456">Lyase</keyword>
<dbReference type="Gene3D" id="3.40.50.720">
    <property type="entry name" value="NAD(P)-binding Rossmann-like Domain"/>
    <property type="match status" value="1"/>
</dbReference>
<dbReference type="GO" id="GO:0033320">
    <property type="term" value="P:UDP-D-xylose biosynthetic process"/>
    <property type="evidence" value="ECO:0007669"/>
    <property type="project" value="UniProtKB-UniPathway"/>
</dbReference>